<dbReference type="Pfam" id="PF02730">
    <property type="entry name" value="AFOR_N"/>
    <property type="match status" value="1"/>
</dbReference>
<protein>
    <submittedName>
        <fullName evidence="10">Aldehyde:ferredoxin oxidoreductase</fullName>
    </submittedName>
</protein>
<evidence type="ECO:0000313" key="11">
    <source>
        <dbReference type="Proteomes" id="UP000095743"/>
    </source>
</evidence>
<dbReference type="InterPro" id="IPR013985">
    <property type="entry name" value="Ald_Fedxn_OxRdtase_dom3"/>
</dbReference>
<dbReference type="InterPro" id="IPR013984">
    <property type="entry name" value="Ald_Fedxn_OxRdtase_dom2"/>
</dbReference>
<sequence>MKKAHRRLTEYQYNLGKIEKGYTNRSLYINLSDRTITSKPVTAMMKDKFIGGKGFGLWYLWNAVNERTKWNDPENEIIIAGGPICGITQYPGSGKSLVCTISPLTGMPMDSNVGGYFGPYLKFSGWDALELQGKAEKDVIIFIDGNAGTVRIEEAPIEPVDGHVLSEILTEMYADSEEDKKHISVVTAGTAAEHTRLGLLNFSFYDVRRQAARLKQAGRGGIGTVFRDKRIKALVVKYKGVKGNLNNSASQSLINKAGIKLHKEICKLDNVQNKMRKIGTANIIEVMDDYDLLPTHNYKFGSHPDTYKIASNVFIEKYITQGMPDGCWYGCSLSCAKAADHFELKTGPYKGHKVTVDGPEYENAAGLGSNCGIFDPEAILELNFYCDTYAIDTISFGTLTAFVMECYEAGILNKEITGGLELNFGNAEASLALLHQMSRGEGFGLTAGQGVRRMKKLFIEEYGADPDFIKDIGMEQKGLEFSEYLPKESLAQQGGYGLTNKGPQHDEAWLIFMDMVNNQIPTFEDKAEALHYFPMFRTWFGLYGLCKLPWNDISPETNGETDEPAKIPEHVQNYVDLCNGVTGKNIDKEELIRESERVYNFQRIFNIRMGHGKREDDAIPYRAMGPVTVEEYESRQERYDHQLSELVGYNPVGKSTEEKIKVLRKYRESQYEQLIDAVYKRRGWTLKGIPTIEHLQKIGMDLPEVIEVVKAYIG</sequence>
<keyword evidence="7" id="KW-0411">Iron-sulfur</keyword>
<dbReference type="GO" id="GO:0009055">
    <property type="term" value="F:electron transfer activity"/>
    <property type="evidence" value="ECO:0007669"/>
    <property type="project" value="InterPro"/>
</dbReference>
<evidence type="ECO:0000256" key="2">
    <source>
        <dbReference type="ARBA" id="ARBA00011032"/>
    </source>
</evidence>
<comment type="similarity">
    <text evidence="2">Belongs to the AOR/FOR family.</text>
</comment>
<comment type="cofactor">
    <cofactor evidence="1">
        <name>[4Fe-4S] cluster</name>
        <dbReference type="ChEBI" id="CHEBI:49883"/>
    </cofactor>
</comment>
<dbReference type="InterPro" id="IPR013983">
    <property type="entry name" value="Ald_Fedxn_OxRdtase_N"/>
</dbReference>
<dbReference type="GO" id="GO:0016625">
    <property type="term" value="F:oxidoreductase activity, acting on the aldehyde or oxo group of donors, iron-sulfur protein as acceptor"/>
    <property type="evidence" value="ECO:0007669"/>
    <property type="project" value="InterPro"/>
</dbReference>
<name>A0A1D8GQI4_9FIRM</name>
<gene>
    <name evidence="10" type="ORF">Gferi_16250</name>
</gene>
<dbReference type="SUPFAM" id="SSF56228">
    <property type="entry name" value="Aldehyde ferredoxin oxidoreductase, N-terminal domain"/>
    <property type="match status" value="1"/>
</dbReference>
<evidence type="ECO:0000313" key="10">
    <source>
        <dbReference type="EMBL" id="AOT73166.1"/>
    </source>
</evidence>
<dbReference type="InterPro" id="IPR036021">
    <property type="entry name" value="Tungsten_al_ferr_oxy-like_C"/>
</dbReference>
<dbReference type="PANTHER" id="PTHR30038:SF7">
    <property type="entry name" value="TUNGSTEN-CONTAINING GLYCERALDEHYDE-3-PHOSPHATE:FERREDOXIN OXIDOREDUCTASE"/>
    <property type="match status" value="1"/>
</dbReference>
<evidence type="ECO:0000259" key="9">
    <source>
        <dbReference type="SMART" id="SM00790"/>
    </source>
</evidence>
<dbReference type="InterPro" id="IPR051919">
    <property type="entry name" value="W-dependent_AOR"/>
</dbReference>
<dbReference type="Gene3D" id="1.10.599.10">
    <property type="entry name" value="Aldehyde Ferredoxin Oxidoreductase Protein, subunit A, domain 3"/>
    <property type="match status" value="1"/>
</dbReference>
<comment type="cofactor">
    <cofactor evidence="8">
        <name>tungstopterin</name>
        <dbReference type="ChEBI" id="CHEBI:30402"/>
    </cofactor>
</comment>
<keyword evidence="5" id="KW-0560">Oxidoreductase</keyword>
<dbReference type="AlphaFoldDB" id="A0A1D8GQI4"/>
<dbReference type="GO" id="GO:0051539">
    <property type="term" value="F:4 iron, 4 sulfur cluster binding"/>
    <property type="evidence" value="ECO:0007669"/>
    <property type="project" value="UniProtKB-KW"/>
</dbReference>
<keyword evidence="4" id="KW-0479">Metal-binding</keyword>
<dbReference type="Pfam" id="PF01314">
    <property type="entry name" value="AFOR_C"/>
    <property type="match status" value="1"/>
</dbReference>
<evidence type="ECO:0000256" key="8">
    <source>
        <dbReference type="ARBA" id="ARBA00049934"/>
    </source>
</evidence>
<dbReference type="PANTHER" id="PTHR30038">
    <property type="entry name" value="ALDEHYDE FERREDOXIN OXIDOREDUCTASE"/>
    <property type="match status" value="1"/>
</dbReference>
<dbReference type="KEGG" id="gfe:Gferi_16250"/>
<dbReference type="STRING" id="1424294.Gferi_16250"/>
<dbReference type="InterPro" id="IPR001203">
    <property type="entry name" value="OxRdtase_Ald_Fedxn_C"/>
</dbReference>
<accession>A0A1D8GQI4</accession>
<dbReference type="SUPFAM" id="SSF48310">
    <property type="entry name" value="Aldehyde ferredoxin oxidoreductase, C-terminal domains"/>
    <property type="match status" value="1"/>
</dbReference>
<evidence type="ECO:0000256" key="6">
    <source>
        <dbReference type="ARBA" id="ARBA00023004"/>
    </source>
</evidence>
<organism evidence="10 11">
    <name type="scientific">Geosporobacter ferrireducens</name>
    <dbReference type="NCBI Taxonomy" id="1424294"/>
    <lineage>
        <taxon>Bacteria</taxon>
        <taxon>Bacillati</taxon>
        <taxon>Bacillota</taxon>
        <taxon>Clostridia</taxon>
        <taxon>Peptostreptococcales</taxon>
        <taxon>Thermotaleaceae</taxon>
        <taxon>Geosporobacter</taxon>
    </lineage>
</organism>
<reference evidence="10 11" key="1">
    <citation type="submission" date="2016-09" db="EMBL/GenBank/DDBJ databases">
        <title>Genomic analysis reveals versatility of anaerobic energy metabolism of Geosporobacter ferrireducens IRF9 of phylum Firmicutes.</title>
        <authorList>
            <person name="Kim S.-J."/>
        </authorList>
    </citation>
    <scope>NUCLEOTIDE SEQUENCE [LARGE SCALE GENOMIC DNA]</scope>
    <source>
        <strain evidence="10 11">IRF9</strain>
    </source>
</reference>
<dbReference type="Proteomes" id="UP000095743">
    <property type="component" value="Chromosome"/>
</dbReference>
<keyword evidence="6" id="KW-0408">Iron</keyword>
<keyword evidence="3" id="KW-0004">4Fe-4S</keyword>
<feature type="domain" description="Aldehyde ferredoxin oxidoreductase N-terminal" evidence="9">
    <location>
        <begin position="22"/>
        <end position="240"/>
    </location>
</feature>
<dbReference type="InterPro" id="IPR036503">
    <property type="entry name" value="Ald_Fedxn_OxRdtase_N_sf"/>
</dbReference>
<dbReference type="Gene3D" id="1.10.569.10">
    <property type="entry name" value="Aldehyde Ferredoxin Oxidoreductase Protein, subunit A, domain 2"/>
    <property type="match status" value="1"/>
</dbReference>
<dbReference type="Gene3D" id="3.60.9.10">
    <property type="entry name" value="Aldehyde ferredoxin oxidoreductase, N-terminal domain"/>
    <property type="match status" value="1"/>
</dbReference>
<dbReference type="SMART" id="SM00790">
    <property type="entry name" value="AFOR_N"/>
    <property type="match status" value="1"/>
</dbReference>
<keyword evidence="11" id="KW-1185">Reference proteome</keyword>
<evidence type="ECO:0000256" key="3">
    <source>
        <dbReference type="ARBA" id="ARBA00022485"/>
    </source>
</evidence>
<dbReference type="GO" id="GO:0046872">
    <property type="term" value="F:metal ion binding"/>
    <property type="evidence" value="ECO:0007669"/>
    <property type="project" value="UniProtKB-KW"/>
</dbReference>
<proteinExistence type="inferred from homology"/>
<evidence type="ECO:0000256" key="1">
    <source>
        <dbReference type="ARBA" id="ARBA00001966"/>
    </source>
</evidence>
<dbReference type="EMBL" id="CP017269">
    <property type="protein sequence ID" value="AOT73166.1"/>
    <property type="molecule type" value="Genomic_DNA"/>
</dbReference>
<evidence type="ECO:0000256" key="7">
    <source>
        <dbReference type="ARBA" id="ARBA00023014"/>
    </source>
</evidence>
<evidence type="ECO:0000256" key="5">
    <source>
        <dbReference type="ARBA" id="ARBA00023002"/>
    </source>
</evidence>
<evidence type="ECO:0000256" key="4">
    <source>
        <dbReference type="ARBA" id="ARBA00022723"/>
    </source>
</evidence>